<feature type="signal peptide" evidence="3">
    <location>
        <begin position="1"/>
        <end position="22"/>
    </location>
</feature>
<dbReference type="SUPFAM" id="SSF103088">
    <property type="entry name" value="OmpA-like"/>
    <property type="match status" value="1"/>
</dbReference>
<evidence type="ECO:0000313" key="6">
    <source>
        <dbReference type="Proteomes" id="UP000324252"/>
    </source>
</evidence>
<evidence type="ECO:0000256" key="3">
    <source>
        <dbReference type="SAM" id="SignalP"/>
    </source>
</evidence>
<dbReference type="GO" id="GO:0016020">
    <property type="term" value="C:membrane"/>
    <property type="evidence" value="ECO:0007669"/>
    <property type="project" value="UniProtKB-UniRule"/>
</dbReference>
<evidence type="ECO:0000256" key="1">
    <source>
        <dbReference type="PROSITE-ProRule" id="PRU00473"/>
    </source>
</evidence>
<feature type="domain" description="OmpA-like" evidence="4">
    <location>
        <begin position="498"/>
        <end position="623"/>
    </location>
</feature>
<feature type="region of interest" description="Disordered" evidence="2">
    <location>
        <begin position="50"/>
        <end position="331"/>
    </location>
</feature>
<feature type="compositionally biased region" description="Low complexity" evidence="2">
    <location>
        <begin position="209"/>
        <end position="228"/>
    </location>
</feature>
<dbReference type="InterPro" id="IPR050330">
    <property type="entry name" value="Bact_OuterMem_StrucFunc"/>
</dbReference>
<accession>A0A1H0ASP4</accession>
<evidence type="ECO:0000256" key="2">
    <source>
        <dbReference type="SAM" id="MobiDB-lite"/>
    </source>
</evidence>
<keyword evidence="6" id="KW-1185">Reference proteome</keyword>
<feature type="compositionally biased region" description="Low complexity" evidence="2">
    <location>
        <begin position="84"/>
        <end position="96"/>
    </location>
</feature>
<dbReference type="Proteomes" id="UP000324252">
    <property type="component" value="Unassembled WGS sequence"/>
</dbReference>
<evidence type="ECO:0000259" key="4">
    <source>
        <dbReference type="PROSITE" id="PS51123"/>
    </source>
</evidence>
<feature type="compositionally biased region" description="Low complexity" evidence="2">
    <location>
        <begin position="107"/>
        <end position="118"/>
    </location>
</feature>
<dbReference type="InterPro" id="IPR006665">
    <property type="entry name" value="OmpA-like"/>
</dbReference>
<dbReference type="PROSITE" id="PS51123">
    <property type="entry name" value="OMPA_2"/>
    <property type="match status" value="1"/>
</dbReference>
<evidence type="ECO:0000313" key="5">
    <source>
        <dbReference type="EMBL" id="SHJ65377.1"/>
    </source>
</evidence>
<proteinExistence type="predicted"/>
<keyword evidence="1" id="KW-0472">Membrane</keyword>
<feature type="compositionally biased region" description="Low complexity" evidence="2">
    <location>
        <begin position="171"/>
        <end position="190"/>
    </location>
</feature>
<feature type="compositionally biased region" description="Low complexity" evidence="2">
    <location>
        <begin position="126"/>
        <end position="148"/>
    </location>
</feature>
<feature type="chain" id="PRO_5015064396" evidence="3">
    <location>
        <begin position="23"/>
        <end position="625"/>
    </location>
</feature>
<dbReference type="OrthoDB" id="9792021at2"/>
<dbReference type="PANTHER" id="PTHR30329:SF21">
    <property type="entry name" value="LIPOPROTEIN YIAD-RELATED"/>
    <property type="match status" value="1"/>
</dbReference>
<dbReference type="PANTHER" id="PTHR30329">
    <property type="entry name" value="STATOR ELEMENT OF FLAGELLAR MOTOR COMPLEX"/>
    <property type="match status" value="1"/>
</dbReference>
<dbReference type="InterPro" id="IPR036737">
    <property type="entry name" value="OmpA-like_sf"/>
</dbReference>
<feature type="compositionally biased region" description="Low complexity" evidence="2">
    <location>
        <begin position="247"/>
        <end position="282"/>
    </location>
</feature>
<reference evidence="5 6" key="1">
    <citation type="submission" date="2016-11" db="EMBL/GenBank/DDBJ databases">
        <authorList>
            <person name="Varghese N."/>
            <person name="Submissions S."/>
        </authorList>
    </citation>
    <scope>NUCLEOTIDE SEQUENCE [LARGE SCALE GENOMIC DNA]</scope>
    <source>
        <strain evidence="5 6">DSM 29620</strain>
    </source>
</reference>
<name>A0A1H0ASP4_9RHOB</name>
<protein>
    <submittedName>
        <fullName evidence="5">Outer membrane protein OmpA</fullName>
    </submittedName>
</protein>
<dbReference type="Pfam" id="PF00691">
    <property type="entry name" value="OmpA"/>
    <property type="match status" value="1"/>
</dbReference>
<dbReference type="EMBL" id="FQZZ01000001">
    <property type="protein sequence ID" value="SHJ65377.1"/>
    <property type="molecule type" value="Genomic_DNA"/>
</dbReference>
<dbReference type="AlphaFoldDB" id="A0A1H0ASP4"/>
<sequence length="625" mass="66835">MPGPKHTLVSALALSLAFTIPAAPQVPQSDYETPEDLPPAVQERLSELAEACENAEGAAPNLPEGLDCDSVMRLADMQDDTGDTDVVPDTGETTDVAPDQDNPKGTEQGQAQESQAAEDTAETPEADPQAAEAAPEQAEQTEGQETQADPPAQGDNADTPAEAAETDAQEPADIPAEQAETGQAAEAPAGDTSDPQAAEQDVTPEEQAAEQQQDADPQTEEPAATQEPAPEEQAADQAPTDQAGESVAPQTEAEAQAQADAVAQSDNTAAAAAAQQDASADSAEAEVVEETIAEQDVRQSSEDFETGIDQSAEGSAEVGAEARDEDDDDNDTLRNAAILGLGALALSQILGDNAEVVSNSGDRIVVQEGDRLRVLRNDDVLLRRPGAEVQTYRFQDGSTRNVVSYDDGTQVETIRTADGRVLRRTRILRDGSEVVLFDDTQQEEQVVVNELPQTDERRQIRFQDVDPETLADALRAQEVQGTNRAFTLNQVRNIDRVRQLVPEISVTTINFETASAAIRPREAEELAALGNAMRRMIERDPREVFLIEGHTDAVGNAAYNLALSDRRAESVALALTEYFDVPPANMVLQGYGESDLLVPTAQAEHANRRAAVRRITPLLRQSASR</sequence>
<keyword evidence="3" id="KW-0732">Signal</keyword>
<feature type="compositionally biased region" description="Acidic residues" evidence="2">
    <location>
        <begin position="283"/>
        <end position="293"/>
    </location>
</feature>
<dbReference type="CDD" id="cd07185">
    <property type="entry name" value="OmpA_C-like"/>
    <property type="match status" value="1"/>
</dbReference>
<gene>
    <name evidence="5" type="ORF">SAMN05444142_101931</name>
</gene>
<organism evidence="5 6">
    <name type="scientific">Lutimaribacter pacificus</name>
    <dbReference type="NCBI Taxonomy" id="391948"/>
    <lineage>
        <taxon>Bacteria</taxon>
        <taxon>Pseudomonadati</taxon>
        <taxon>Pseudomonadota</taxon>
        <taxon>Alphaproteobacteria</taxon>
        <taxon>Rhodobacterales</taxon>
        <taxon>Roseobacteraceae</taxon>
        <taxon>Lutimaribacter</taxon>
    </lineage>
</organism>
<dbReference type="Gene3D" id="3.30.1330.60">
    <property type="entry name" value="OmpA-like domain"/>
    <property type="match status" value="1"/>
</dbReference>
<dbReference type="RefSeq" id="WP_149786214.1">
    <property type="nucleotide sequence ID" value="NZ_FNIO01000001.1"/>
</dbReference>